<sequence length="283" mass="31106">MNQSIQQHQSNMDTELDKPDIVNTQRGIVEPPRRATQFMKKVPEITVYFWIIKLLTTAMGETTSDYLAHQLDPVIAVALGGVGLLIALILQFSVRRYVAAIYWFTVTMVAIFGTMAADVLHVGFGIPYLISTVMFMIALVVIFVAWYVSEKTLSIHSIYTRRRELFYWATVMATFALGTALGDMTATTLGLGYISSGVLFAVLFALPALAYWLLGLNEIFAFWFAYIVTRPLGASFADWFGKAQGEGGVGLGTGLVSLVLGLVIIGLVIYLSITHKDKNTPAA</sequence>
<keyword evidence="1" id="KW-0812">Transmembrane</keyword>
<dbReference type="Pfam" id="PF03988">
    <property type="entry name" value="DUF347"/>
    <property type="match status" value="4"/>
</dbReference>
<feature type="transmembrane region" description="Helical" evidence="1">
    <location>
        <begin position="165"/>
        <end position="181"/>
    </location>
</feature>
<dbReference type="AlphaFoldDB" id="A0A8J3IAP0"/>
<reference evidence="2" key="1">
    <citation type="submission" date="2020-10" db="EMBL/GenBank/DDBJ databases">
        <title>Taxonomic study of unclassified bacteria belonging to the class Ktedonobacteria.</title>
        <authorList>
            <person name="Yabe S."/>
            <person name="Wang C.M."/>
            <person name="Zheng Y."/>
            <person name="Sakai Y."/>
            <person name="Cavaletti L."/>
            <person name="Monciardini P."/>
            <person name="Donadio S."/>
        </authorList>
    </citation>
    <scope>NUCLEOTIDE SEQUENCE</scope>
    <source>
        <strain evidence="2">SOSP1-1</strain>
    </source>
</reference>
<comment type="caution">
    <text evidence="2">The sequence shown here is derived from an EMBL/GenBank/DDBJ whole genome shotgun (WGS) entry which is preliminary data.</text>
</comment>
<feature type="transmembrane region" description="Helical" evidence="1">
    <location>
        <begin position="71"/>
        <end position="90"/>
    </location>
</feature>
<feature type="transmembrane region" description="Helical" evidence="1">
    <location>
        <begin position="193"/>
        <end position="213"/>
    </location>
</feature>
<feature type="transmembrane region" description="Helical" evidence="1">
    <location>
        <begin position="220"/>
        <end position="237"/>
    </location>
</feature>
<dbReference type="InterPro" id="IPR007136">
    <property type="entry name" value="DUF347"/>
</dbReference>
<name>A0A8J3IAP0_9CHLR</name>
<gene>
    <name evidence="2" type="ORF">KSX_59920</name>
</gene>
<proteinExistence type="predicted"/>
<feature type="transmembrane region" description="Helical" evidence="1">
    <location>
        <begin position="97"/>
        <end position="116"/>
    </location>
</feature>
<protein>
    <submittedName>
        <fullName evidence="2">Membrane protein</fullName>
    </submittedName>
</protein>
<feature type="transmembrane region" description="Helical" evidence="1">
    <location>
        <begin position="249"/>
        <end position="273"/>
    </location>
</feature>
<evidence type="ECO:0000313" key="2">
    <source>
        <dbReference type="EMBL" id="GHO47829.1"/>
    </source>
</evidence>
<feature type="transmembrane region" description="Helical" evidence="1">
    <location>
        <begin position="42"/>
        <end position="59"/>
    </location>
</feature>
<keyword evidence="1" id="KW-1133">Transmembrane helix</keyword>
<accession>A0A8J3IAP0</accession>
<keyword evidence="3" id="KW-1185">Reference proteome</keyword>
<evidence type="ECO:0000313" key="3">
    <source>
        <dbReference type="Proteomes" id="UP000612362"/>
    </source>
</evidence>
<evidence type="ECO:0000256" key="1">
    <source>
        <dbReference type="SAM" id="Phobius"/>
    </source>
</evidence>
<keyword evidence="1" id="KW-0472">Membrane</keyword>
<organism evidence="2 3">
    <name type="scientific">Ktedonospora formicarum</name>
    <dbReference type="NCBI Taxonomy" id="2778364"/>
    <lineage>
        <taxon>Bacteria</taxon>
        <taxon>Bacillati</taxon>
        <taxon>Chloroflexota</taxon>
        <taxon>Ktedonobacteria</taxon>
        <taxon>Ktedonobacterales</taxon>
        <taxon>Ktedonobacteraceae</taxon>
        <taxon>Ktedonospora</taxon>
    </lineage>
</organism>
<dbReference type="Proteomes" id="UP000612362">
    <property type="component" value="Unassembled WGS sequence"/>
</dbReference>
<dbReference type="EMBL" id="BNJF01000003">
    <property type="protein sequence ID" value="GHO47829.1"/>
    <property type="molecule type" value="Genomic_DNA"/>
</dbReference>
<feature type="transmembrane region" description="Helical" evidence="1">
    <location>
        <begin position="128"/>
        <end position="149"/>
    </location>
</feature>